<comment type="subcellular location">
    <subcellularLocation>
        <location evidence="1 7">Cytoplasm</location>
    </subcellularLocation>
</comment>
<dbReference type="SUPFAM" id="SSF52540">
    <property type="entry name" value="P-loop containing nucleoside triphosphate hydrolases"/>
    <property type="match status" value="1"/>
</dbReference>
<feature type="coiled-coil region" evidence="7">
    <location>
        <begin position="788"/>
        <end position="815"/>
    </location>
</feature>
<gene>
    <name evidence="7" type="primary">smc</name>
    <name evidence="10" type="ORF">SAMN05414137_12568</name>
</gene>
<dbReference type="CDD" id="cd03278">
    <property type="entry name" value="ABC_SMC_barmotin"/>
    <property type="match status" value="1"/>
</dbReference>
<dbReference type="PANTHER" id="PTHR43977">
    <property type="entry name" value="STRUCTURAL MAINTENANCE OF CHROMOSOMES PROTEIN 3"/>
    <property type="match status" value="1"/>
</dbReference>
<dbReference type="InterPro" id="IPR003395">
    <property type="entry name" value="RecF/RecN/SMC_N"/>
</dbReference>
<dbReference type="SUPFAM" id="SSF75553">
    <property type="entry name" value="Smc hinge domain"/>
    <property type="match status" value="1"/>
</dbReference>
<feature type="compositionally biased region" description="Basic and acidic residues" evidence="8">
    <location>
        <begin position="466"/>
        <end position="476"/>
    </location>
</feature>
<dbReference type="InterPro" id="IPR027417">
    <property type="entry name" value="P-loop_NTPase"/>
</dbReference>
<dbReference type="GO" id="GO:0005694">
    <property type="term" value="C:chromosome"/>
    <property type="evidence" value="ECO:0007669"/>
    <property type="project" value="InterPro"/>
</dbReference>
<comment type="subunit">
    <text evidence="7">Homodimer.</text>
</comment>
<accession>A0A1H7XTR4</accession>
<dbReference type="EMBL" id="FOAZ01000025">
    <property type="protein sequence ID" value="SEM37266.1"/>
    <property type="molecule type" value="Genomic_DNA"/>
</dbReference>
<dbReference type="GO" id="GO:0030261">
    <property type="term" value="P:chromosome condensation"/>
    <property type="evidence" value="ECO:0007669"/>
    <property type="project" value="InterPro"/>
</dbReference>
<feature type="compositionally biased region" description="Basic and acidic residues" evidence="8">
    <location>
        <begin position="318"/>
        <end position="332"/>
    </location>
</feature>
<proteinExistence type="inferred from homology"/>
<sequence>MHLKSLTLRGFKSFASATTLRFEPGITCVVGPNGSGKSNVVDALSWVMGEQGAKSLRGGKMEDVIFAGTTGRAPLGRAEVALTIDNTDGALPIEYAEVTISRTMFRNGGSEYAINGGTCRLLDIQELLSDSGIGREMHVIVGQGQLDSVLHADPMGRRAFIEEAAGVLKHRKRKEKALRKLDAMQANLTRVQDLVGELRRQLKPLGRQAAIARRAAVIQADLRDARLRLLADDLVTLRRVVEEEIADELALRLRRSGVEQELTQLQQREAVLEAQVAQLGPAVELAQQTWFDLSSLAERARGTIGLAEARVRHARTPQGEERRGRDPEDMEREAARIREQEAELAEALEEAQYALAETVERRAELERELQAEEQALRAAARALADRREGLARLQGKVAAARSRASGSAEEIGRLAEARDAALERAAAAQEEYETLQAQSDTLDTADEAADAEHAALRSQLSTAEETQSRAREALATADREHAALTARRDALALALRRKDGTAALLSATDRLAGLLGPAAGRLTITPGMETPVAAALDRAADAVAVTSVATAADALRLLRKDDAGRAALLIASPTAPSAERTPQAAASGGFAAPGGAAAAGGAGSSGGLGVVPELGGSTAGSTPQAGGAAGALPAGAVWAGTLVAGSAEVVAAAQALLRGYVVVEGLEEAESVVAAHPDLVAVTAEGDVLGAAYAYGGSAGAPSVLETQAAVDEAEAGLEALLARRDALRGELDEATVQRKELTARVEEIAVTRRAAEKEKSAVAQQVGRLAGQARGAAGEAERLAAAAAKAADAQEQAAMELAELEERLLVAEELPADEEPDTATRDRLDAEASRTRAAEMEARLAVRTHEERVRGLAGRADGLDRAARAERDTRARAAARAARAAHDAQVASAVADGARQLLAHVEHSLAEAAAAKATAEQDRAAREAELTRERARSRDLKNELDKLTDSVHRDEVLRAEKRLRIEQLESKALEEHGIESDALLAEYGPDQLVPPSLPAEGEEPTEAGTSSADAEEPQPRPYKRAEQERRLKAAEKAYTQLGKVNPLALEEFAALEERHQFLSEQLEDLKTTRRDLLTVVKEVDERVEQVFTAAYHDTAREFEGVFSRLFPGGEGRLILTDPENMLTTGVEVEARPPGKKVKRLSLLSGGERSLTAVALLVSIFKARPSPFYVMDEVEAALDETNLRRLIAIMEELRDNSQLIVITHQKLTMECADALYGVSMRGDGISQVISQRLRDEPRKPPRQLRRTEEPTPEPEVASE</sequence>
<feature type="binding site" evidence="7">
    <location>
        <begin position="32"/>
        <end position="39"/>
    </location>
    <ligand>
        <name>ATP</name>
        <dbReference type="ChEBI" id="CHEBI:30616"/>
    </ligand>
</feature>
<comment type="similarity">
    <text evidence="7">Belongs to the SMC family.</text>
</comment>
<feature type="region of interest" description="Disordered" evidence="8">
    <location>
        <begin position="448"/>
        <end position="476"/>
    </location>
</feature>
<dbReference type="FunFam" id="3.40.50.300:FF:000901">
    <property type="entry name" value="Chromosome partition protein Smc"/>
    <property type="match status" value="1"/>
</dbReference>
<dbReference type="eggNOG" id="COG1196">
    <property type="taxonomic scope" value="Bacteria"/>
</dbReference>
<dbReference type="Gene3D" id="3.40.50.300">
    <property type="entry name" value="P-loop containing nucleotide triphosphate hydrolases"/>
    <property type="match status" value="2"/>
</dbReference>
<evidence type="ECO:0000256" key="1">
    <source>
        <dbReference type="ARBA" id="ARBA00004496"/>
    </source>
</evidence>
<evidence type="ECO:0000256" key="3">
    <source>
        <dbReference type="ARBA" id="ARBA00022741"/>
    </source>
</evidence>
<evidence type="ECO:0000256" key="7">
    <source>
        <dbReference type="HAMAP-Rule" id="MF_01894"/>
    </source>
</evidence>
<dbReference type="GO" id="GO:0007059">
    <property type="term" value="P:chromosome segregation"/>
    <property type="evidence" value="ECO:0007669"/>
    <property type="project" value="UniProtKB-UniRule"/>
</dbReference>
<organism evidence="10 11">
    <name type="scientific">Streptacidiphilus jiangxiensis</name>
    <dbReference type="NCBI Taxonomy" id="235985"/>
    <lineage>
        <taxon>Bacteria</taxon>
        <taxon>Bacillati</taxon>
        <taxon>Actinomycetota</taxon>
        <taxon>Actinomycetes</taxon>
        <taxon>Kitasatosporales</taxon>
        <taxon>Streptomycetaceae</taxon>
        <taxon>Streptacidiphilus</taxon>
    </lineage>
</organism>
<feature type="region of interest" description="Disordered" evidence="8">
    <location>
        <begin position="311"/>
        <end position="332"/>
    </location>
</feature>
<keyword evidence="5 7" id="KW-0175">Coiled coil</keyword>
<dbReference type="Pfam" id="PF02463">
    <property type="entry name" value="SMC_N"/>
    <property type="match status" value="1"/>
</dbReference>
<evidence type="ECO:0000256" key="4">
    <source>
        <dbReference type="ARBA" id="ARBA00022840"/>
    </source>
</evidence>
<evidence type="ECO:0000313" key="10">
    <source>
        <dbReference type="EMBL" id="SEM37266.1"/>
    </source>
</evidence>
<keyword evidence="4 7" id="KW-0067">ATP-binding</keyword>
<feature type="region of interest" description="Disordered" evidence="8">
    <location>
        <begin position="914"/>
        <end position="938"/>
    </location>
</feature>
<dbReference type="GO" id="GO:0005524">
    <property type="term" value="F:ATP binding"/>
    <property type="evidence" value="ECO:0007669"/>
    <property type="project" value="UniProtKB-UniRule"/>
</dbReference>
<dbReference type="PIRSF" id="PIRSF005719">
    <property type="entry name" value="SMC"/>
    <property type="match status" value="1"/>
</dbReference>
<evidence type="ECO:0000259" key="9">
    <source>
        <dbReference type="SMART" id="SM00968"/>
    </source>
</evidence>
<dbReference type="HAMAP" id="MF_01894">
    <property type="entry name" value="Smc_prok"/>
    <property type="match status" value="1"/>
</dbReference>
<feature type="coiled-coil region" evidence="7">
    <location>
        <begin position="711"/>
        <end position="759"/>
    </location>
</feature>
<dbReference type="InterPro" id="IPR011890">
    <property type="entry name" value="SMC_prok"/>
</dbReference>
<dbReference type="FunFam" id="3.40.50.300:FF:000984">
    <property type="entry name" value="Chromosome partition protein Smc"/>
    <property type="match status" value="1"/>
</dbReference>
<dbReference type="OrthoDB" id="9808768at2"/>
<dbReference type="GO" id="GO:0007062">
    <property type="term" value="P:sister chromatid cohesion"/>
    <property type="evidence" value="ECO:0007669"/>
    <property type="project" value="InterPro"/>
</dbReference>
<keyword evidence="2 7" id="KW-0963">Cytoplasm</keyword>
<evidence type="ECO:0000256" key="5">
    <source>
        <dbReference type="ARBA" id="ARBA00023054"/>
    </source>
</evidence>
<evidence type="ECO:0000256" key="8">
    <source>
        <dbReference type="SAM" id="MobiDB-lite"/>
    </source>
</evidence>
<dbReference type="AlphaFoldDB" id="A0A1H7XTR4"/>
<dbReference type="InterPro" id="IPR036277">
    <property type="entry name" value="SMC_hinge_sf"/>
</dbReference>
<evidence type="ECO:0000256" key="6">
    <source>
        <dbReference type="ARBA" id="ARBA00023125"/>
    </source>
</evidence>
<comment type="domain">
    <text evidence="7">Contains large globular domains required for ATP hydrolysis at each terminus and a third globular domain forming a flexible hinge near the middle of the molecule. These domains are separated by coiled-coil structures.</text>
</comment>
<comment type="function">
    <text evidence="7">Required for chromosome condensation and partitioning.</text>
</comment>
<dbReference type="Proteomes" id="UP000183015">
    <property type="component" value="Unassembled WGS sequence"/>
</dbReference>
<dbReference type="GO" id="GO:0016887">
    <property type="term" value="F:ATP hydrolysis activity"/>
    <property type="evidence" value="ECO:0007669"/>
    <property type="project" value="InterPro"/>
</dbReference>
<dbReference type="SMART" id="SM00968">
    <property type="entry name" value="SMC_hinge"/>
    <property type="match status" value="1"/>
</dbReference>
<feature type="region of interest" description="Disordered" evidence="8">
    <location>
        <begin position="1235"/>
        <end position="1263"/>
    </location>
</feature>
<keyword evidence="11" id="KW-1185">Reference proteome</keyword>
<feature type="domain" description="SMC hinge" evidence="9">
    <location>
        <begin position="512"/>
        <end position="673"/>
    </location>
</feature>
<dbReference type="Pfam" id="PF06470">
    <property type="entry name" value="SMC_hinge"/>
    <property type="match status" value="1"/>
</dbReference>
<feature type="region of interest" description="Disordered" evidence="8">
    <location>
        <begin position="989"/>
        <end position="1030"/>
    </location>
</feature>
<keyword evidence="3 7" id="KW-0547">Nucleotide-binding</keyword>
<feature type="compositionally biased region" description="Acidic residues" evidence="8">
    <location>
        <begin position="1254"/>
        <end position="1263"/>
    </location>
</feature>
<dbReference type="GO" id="GO:0003677">
    <property type="term" value="F:DNA binding"/>
    <property type="evidence" value="ECO:0007669"/>
    <property type="project" value="UniProtKB-UniRule"/>
</dbReference>
<name>A0A1H7XTR4_STRJI</name>
<evidence type="ECO:0000313" key="11">
    <source>
        <dbReference type="Proteomes" id="UP000183015"/>
    </source>
</evidence>
<feature type="coiled-coil region" evidence="7">
    <location>
        <begin position="167"/>
        <end position="201"/>
    </location>
</feature>
<dbReference type="Gene3D" id="1.20.1060.20">
    <property type="match status" value="1"/>
</dbReference>
<feature type="compositionally biased region" description="Basic and acidic residues" evidence="8">
    <location>
        <begin position="920"/>
        <end position="938"/>
    </location>
</feature>
<evidence type="ECO:0000256" key="2">
    <source>
        <dbReference type="ARBA" id="ARBA00022490"/>
    </source>
</evidence>
<dbReference type="Gene3D" id="3.30.70.1620">
    <property type="match status" value="1"/>
</dbReference>
<feature type="compositionally biased region" description="Basic and acidic residues" evidence="8">
    <location>
        <begin position="1236"/>
        <end position="1253"/>
    </location>
</feature>
<protein>
    <recommendedName>
        <fullName evidence="7">Chromosome partition protein Smc</fullName>
    </recommendedName>
</protein>
<reference evidence="11" key="1">
    <citation type="submission" date="2016-10" db="EMBL/GenBank/DDBJ databases">
        <authorList>
            <person name="Varghese N."/>
        </authorList>
    </citation>
    <scope>NUCLEOTIDE SEQUENCE [LARGE SCALE GENOMIC DNA]</scope>
    <source>
        <strain evidence="11">DSM 45096 / BCRC 16803 / CGMCC 4.1857 / CIP 109030 / JCM 12277 / KCTC 19219 / NBRC 100920 / 33214</strain>
    </source>
</reference>
<keyword evidence="6 7" id="KW-0238">DNA-binding</keyword>
<dbReference type="InterPro" id="IPR024704">
    <property type="entry name" value="SMC"/>
</dbReference>
<dbReference type="InterPro" id="IPR010935">
    <property type="entry name" value="SMC_hinge"/>
</dbReference>
<dbReference type="GO" id="GO:0005737">
    <property type="term" value="C:cytoplasm"/>
    <property type="evidence" value="ECO:0007669"/>
    <property type="project" value="UniProtKB-SubCell"/>
</dbReference>
<dbReference type="RefSeq" id="WP_082015356.1">
    <property type="nucleotide sequence ID" value="NZ_BBPN01000031.1"/>
</dbReference>
<dbReference type="GO" id="GO:0006260">
    <property type="term" value="P:DNA replication"/>
    <property type="evidence" value="ECO:0007669"/>
    <property type="project" value="UniProtKB-UniRule"/>
</dbReference>
<dbReference type="STRING" id="235985.SAMN05414137_12568"/>